<dbReference type="KEGG" id="sfol:H3H32_20460"/>
<name>A0A7G5GNE0_9BACT</name>
<dbReference type="RefSeq" id="WP_182457499.1">
    <property type="nucleotide sequence ID" value="NZ_CP059732.1"/>
</dbReference>
<accession>A0A7G5GNE0</accession>
<keyword evidence="2" id="KW-1185">Reference proteome</keyword>
<protein>
    <submittedName>
        <fullName evidence="1">Uncharacterized protein</fullName>
    </submittedName>
</protein>
<evidence type="ECO:0000313" key="2">
    <source>
        <dbReference type="Proteomes" id="UP000515369"/>
    </source>
</evidence>
<organism evidence="1 2">
    <name type="scientific">Spirosoma foliorum</name>
    <dbReference type="NCBI Taxonomy" id="2710596"/>
    <lineage>
        <taxon>Bacteria</taxon>
        <taxon>Pseudomonadati</taxon>
        <taxon>Bacteroidota</taxon>
        <taxon>Cytophagia</taxon>
        <taxon>Cytophagales</taxon>
        <taxon>Cytophagaceae</taxon>
        <taxon>Spirosoma</taxon>
    </lineage>
</organism>
<gene>
    <name evidence="1" type="ORF">H3H32_20460</name>
</gene>
<dbReference type="EMBL" id="CP059732">
    <property type="protein sequence ID" value="QMW00382.1"/>
    <property type="molecule type" value="Genomic_DNA"/>
</dbReference>
<sequence>MEDQHSPPNTPSSAIEQANQALRAAIRTAYLNRDIPLEATYEVKPLPTTGNDEREPVVREVWVYQTKPETRTFKLLTETLTIIPTESGFELEQTIIEES</sequence>
<proteinExistence type="predicted"/>
<evidence type="ECO:0000313" key="1">
    <source>
        <dbReference type="EMBL" id="QMW00382.1"/>
    </source>
</evidence>
<dbReference type="Proteomes" id="UP000515369">
    <property type="component" value="Chromosome"/>
</dbReference>
<dbReference type="AlphaFoldDB" id="A0A7G5GNE0"/>
<reference evidence="1 2" key="1">
    <citation type="submission" date="2020-07" db="EMBL/GenBank/DDBJ databases">
        <title>Spirosoma foliorum sp. nov., isolated from the leaves on the Nejang mountain Korea, Republic of.</title>
        <authorList>
            <person name="Ho H."/>
            <person name="Lee Y.-J."/>
            <person name="Nurcahyanto D.-A."/>
            <person name="Kim S.-G."/>
        </authorList>
    </citation>
    <scope>NUCLEOTIDE SEQUENCE [LARGE SCALE GENOMIC DNA]</scope>
    <source>
        <strain evidence="1 2">PL0136</strain>
    </source>
</reference>